<organism evidence="1 2">
    <name type="scientific">Austropuccinia psidii MF-1</name>
    <dbReference type="NCBI Taxonomy" id="1389203"/>
    <lineage>
        <taxon>Eukaryota</taxon>
        <taxon>Fungi</taxon>
        <taxon>Dikarya</taxon>
        <taxon>Basidiomycota</taxon>
        <taxon>Pucciniomycotina</taxon>
        <taxon>Pucciniomycetes</taxon>
        <taxon>Pucciniales</taxon>
        <taxon>Sphaerophragmiaceae</taxon>
        <taxon>Austropuccinia</taxon>
    </lineage>
</organism>
<dbReference type="EMBL" id="AVOT02065861">
    <property type="protein sequence ID" value="MBW0557822.1"/>
    <property type="molecule type" value="Genomic_DNA"/>
</dbReference>
<keyword evidence="2" id="KW-1185">Reference proteome</keyword>
<reference evidence="1" key="1">
    <citation type="submission" date="2021-03" db="EMBL/GenBank/DDBJ databases">
        <title>Draft genome sequence of rust myrtle Austropuccinia psidii MF-1, a brazilian biotype.</title>
        <authorList>
            <person name="Quecine M.C."/>
            <person name="Pachon D.M.R."/>
            <person name="Bonatelli M.L."/>
            <person name="Correr F.H."/>
            <person name="Franceschini L.M."/>
            <person name="Leite T.F."/>
            <person name="Margarido G.R.A."/>
            <person name="Almeida C.A."/>
            <person name="Ferrarezi J.A."/>
            <person name="Labate C.A."/>
        </authorList>
    </citation>
    <scope>NUCLEOTIDE SEQUENCE</scope>
    <source>
        <strain evidence="1">MF-1</strain>
    </source>
</reference>
<gene>
    <name evidence="1" type="ORF">O181_097537</name>
</gene>
<dbReference type="AlphaFoldDB" id="A0A9Q3J9G4"/>
<evidence type="ECO:0000313" key="1">
    <source>
        <dbReference type="EMBL" id="MBW0557822.1"/>
    </source>
</evidence>
<name>A0A9Q3J9G4_9BASI</name>
<dbReference type="OrthoDB" id="2512596at2759"/>
<comment type="caution">
    <text evidence="1">The sequence shown here is derived from an EMBL/GenBank/DDBJ whole genome shotgun (WGS) entry which is preliminary data.</text>
</comment>
<accession>A0A9Q3J9G4</accession>
<protein>
    <submittedName>
        <fullName evidence="1">Uncharacterized protein</fullName>
    </submittedName>
</protein>
<sequence>MSESNSTALTTALNEPHKIIFYCANGQHNSRFTTHKKEECWAENPHLRPSQKDNPTAHLSVVQALMTVLEPIYPTTDQIVIDCGAMHHMFNNIKL</sequence>
<evidence type="ECO:0000313" key="2">
    <source>
        <dbReference type="Proteomes" id="UP000765509"/>
    </source>
</evidence>
<proteinExistence type="predicted"/>
<dbReference type="Proteomes" id="UP000765509">
    <property type="component" value="Unassembled WGS sequence"/>
</dbReference>